<organism evidence="1 2">
    <name type="scientific">Cupriavidus pauculus</name>
    <dbReference type="NCBI Taxonomy" id="82633"/>
    <lineage>
        <taxon>Bacteria</taxon>
        <taxon>Pseudomonadati</taxon>
        <taxon>Pseudomonadota</taxon>
        <taxon>Betaproteobacteria</taxon>
        <taxon>Burkholderiales</taxon>
        <taxon>Burkholderiaceae</taxon>
        <taxon>Cupriavidus</taxon>
    </lineage>
</organism>
<dbReference type="SUPFAM" id="SSF52540">
    <property type="entry name" value="P-loop containing nucleoside triphosphate hydrolases"/>
    <property type="match status" value="1"/>
</dbReference>
<dbReference type="OrthoDB" id="5296079at2"/>
<accession>A0A2N5CBZ7</accession>
<dbReference type="PANTHER" id="PTHR37816:SF2">
    <property type="entry name" value="DNA TOPOLOGY MODULATION PROTEIN FLAR-RELATED PROTEIN"/>
    <property type="match status" value="1"/>
</dbReference>
<proteinExistence type="predicted"/>
<evidence type="ECO:0008006" key="3">
    <source>
        <dbReference type="Google" id="ProtNLM"/>
    </source>
</evidence>
<dbReference type="InterPro" id="IPR052922">
    <property type="entry name" value="Cytidylate_Kinase-2"/>
</dbReference>
<sequence>MHILITGAAGSGTSTLARAVAGATHARVLETDDFFWRPTEPPYQQKCDAGERAQALSSALHASGDTVVAGALMGWGHDLEHAFDLVVFLYLPTDLRLTRLKAREEQRFGKVDPEFLNWAAQYDAGTAEGRSLAGHRQWLGQRTCPVLRLEHDESVDDRLQQVLLARHAIVRVG</sequence>
<evidence type="ECO:0000313" key="1">
    <source>
        <dbReference type="EMBL" id="PLP99770.1"/>
    </source>
</evidence>
<gene>
    <name evidence="1" type="ORF">CYJ10_15385</name>
</gene>
<dbReference type="EMBL" id="PJRP01000006">
    <property type="protein sequence ID" value="PLP99770.1"/>
    <property type="molecule type" value="Genomic_DNA"/>
</dbReference>
<dbReference type="AlphaFoldDB" id="A0A2N5CBZ7"/>
<dbReference type="RefSeq" id="WP_101682344.1">
    <property type="nucleotide sequence ID" value="NZ_PJRP01000006.1"/>
</dbReference>
<dbReference type="NCBIfam" id="NF004861">
    <property type="entry name" value="PRK06217.1"/>
    <property type="match status" value="1"/>
</dbReference>
<dbReference type="Gene3D" id="3.40.50.300">
    <property type="entry name" value="P-loop containing nucleotide triphosphate hydrolases"/>
    <property type="match status" value="1"/>
</dbReference>
<dbReference type="Proteomes" id="UP000234341">
    <property type="component" value="Unassembled WGS sequence"/>
</dbReference>
<protein>
    <recommendedName>
        <fullName evidence="3">AAA family ATPase</fullName>
    </recommendedName>
</protein>
<dbReference type="Pfam" id="PF13238">
    <property type="entry name" value="AAA_18"/>
    <property type="match status" value="1"/>
</dbReference>
<name>A0A2N5CBZ7_9BURK</name>
<reference evidence="1 2" key="1">
    <citation type="submission" date="2017-12" db="EMBL/GenBank/DDBJ databases">
        <title>Genome sequence of the active heterotrophic nitrifier-denitrifier, Cupriavidus pauculus UM1.</title>
        <authorList>
            <person name="Putonti C."/>
            <person name="Castignetti D."/>
        </authorList>
    </citation>
    <scope>NUCLEOTIDE SEQUENCE [LARGE SCALE GENOMIC DNA]</scope>
    <source>
        <strain evidence="1 2">UM1</strain>
    </source>
</reference>
<dbReference type="InterPro" id="IPR027417">
    <property type="entry name" value="P-loop_NTPase"/>
</dbReference>
<dbReference type="PANTHER" id="PTHR37816">
    <property type="entry name" value="YALI0E33011P"/>
    <property type="match status" value="1"/>
</dbReference>
<comment type="caution">
    <text evidence="1">The sequence shown here is derived from an EMBL/GenBank/DDBJ whole genome shotgun (WGS) entry which is preliminary data.</text>
</comment>
<evidence type="ECO:0000313" key="2">
    <source>
        <dbReference type="Proteomes" id="UP000234341"/>
    </source>
</evidence>